<dbReference type="AlphaFoldDB" id="A0A2N9IXG2"/>
<name>A0A2N9IXG2_FAGSY</name>
<feature type="domain" description="FAR1" evidence="2">
    <location>
        <begin position="59"/>
        <end position="146"/>
    </location>
</feature>
<comment type="function">
    <text evidence="1">Putative transcription activator involved in regulating light control of development.</text>
</comment>
<dbReference type="GO" id="GO:0006355">
    <property type="term" value="P:regulation of DNA-templated transcription"/>
    <property type="evidence" value="ECO:0007669"/>
    <property type="project" value="UniProtKB-UniRule"/>
</dbReference>
<sequence length="402" mass="45752">MSTSEMDGVRSFTASTSVVEDLPQPIEGNMQDTLKSVLRNSVIEPRVGMKFGSLLKVTEFYKNYAYSKGFATMIRTSRRNKGFIETSYINLKCNREGTYSSSVDDAFKKKSTIKNSCEAGIKTSMDSTDQKWRILGFIENHNHDLSPNKSRMLSTQCSESMNAFFDGYLHNSTTLKVFVEQFENALRNKVEKEILSDFERFKGKLECSSSSPMEKQFQEAYTHEIFKRVRIEFSGRQGCIVKEVIRDGEEVKYKIQDEAVIGRFFEVRFSSSECLVGLLPDKYIVDRWRKDIKRKHTYVFTCIDDVQHDPILERTSVVRSPMVVKRKGRPRTKQLKSSMEKAVSKLKKKMNTTAARNLAQFTSITGVGGSAYGDGSTSNMEYPMSMSHSNDGVIDLTNPMPS</sequence>
<keyword evidence="1" id="KW-0862">Zinc</keyword>
<dbReference type="InterPro" id="IPR004330">
    <property type="entry name" value="FAR1_DNA_bnd_dom"/>
</dbReference>
<proteinExistence type="inferred from homology"/>
<dbReference type="InterPro" id="IPR031052">
    <property type="entry name" value="FHY3/FAR1"/>
</dbReference>
<dbReference type="EMBL" id="OIVN01006253">
    <property type="protein sequence ID" value="SPD28974.1"/>
    <property type="molecule type" value="Genomic_DNA"/>
</dbReference>
<organism evidence="3">
    <name type="scientific">Fagus sylvatica</name>
    <name type="common">Beechnut</name>
    <dbReference type="NCBI Taxonomy" id="28930"/>
    <lineage>
        <taxon>Eukaryota</taxon>
        <taxon>Viridiplantae</taxon>
        <taxon>Streptophyta</taxon>
        <taxon>Embryophyta</taxon>
        <taxon>Tracheophyta</taxon>
        <taxon>Spermatophyta</taxon>
        <taxon>Magnoliopsida</taxon>
        <taxon>eudicotyledons</taxon>
        <taxon>Gunneridae</taxon>
        <taxon>Pentapetalae</taxon>
        <taxon>rosids</taxon>
        <taxon>fabids</taxon>
        <taxon>Fagales</taxon>
        <taxon>Fagaceae</taxon>
        <taxon>Fagus</taxon>
    </lineage>
</organism>
<reference evidence="3" key="1">
    <citation type="submission" date="2018-02" db="EMBL/GenBank/DDBJ databases">
        <authorList>
            <person name="Cohen D.B."/>
            <person name="Kent A.D."/>
        </authorList>
    </citation>
    <scope>NUCLEOTIDE SEQUENCE</scope>
</reference>
<dbReference type="GO" id="GO:0008270">
    <property type="term" value="F:zinc ion binding"/>
    <property type="evidence" value="ECO:0007669"/>
    <property type="project" value="UniProtKB-UniRule"/>
</dbReference>
<evidence type="ECO:0000313" key="3">
    <source>
        <dbReference type="EMBL" id="SPD28974.1"/>
    </source>
</evidence>
<dbReference type="PANTHER" id="PTHR31669">
    <property type="entry name" value="PROTEIN FAR1-RELATED SEQUENCE 10-RELATED"/>
    <property type="match status" value="1"/>
</dbReference>
<dbReference type="GO" id="GO:0005634">
    <property type="term" value="C:nucleus"/>
    <property type="evidence" value="ECO:0007669"/>
    <property type="project" value="UniProtKB-SubCell"/>
</dbReference>
<evidence type="ECO:0000259" key="2">
    <source>
        <dbReference type="Pfam" id="PF03101"/>
    </source>
</evidence>
<accession>A0A2N9IXG2</accession>
<keyword evidence="1" id="KW-0863">Zinc-finger</keyword>
<dbReference type="Pfam" id="PF03101">
    <property type="entry name" value="FAR1"/>
    <property type="match status" value="1"/>
</dbReference>
<keyword evidence="1" id="KW-0539">Nucleus</keyword>
<evidence type="ECO:0000256" key="1">
    <source>
        <dbReference type="RuleBase" id="RU367018"/>
    </source>
</evidence>
<comment type="similarity">
    <text evidence="1">Belongs to the FHY3/FAR1 family.</text>
</comment>
<keyword evidence="1" id="KW-0479">Metal-binding</keyword>
<gene>
    <name evidence="3" type="ORF">FSB_LOCUS56856</name>
</gene>
<dbReference type="PANTHER" id="PTHR31669:SF297">
    <property type="entry name" value="PROTEIN FAR1-RELATED SEQUENCE"/>
    <property type="match status" value="1"/>
</dbReference>
<protein>
    <recommendedName>
        <fullName evidence="1">Protein FAR1-RELATED SEQUENCE</fullName>
    </recommendedName>
</protein>
<comment type="subcellular location">
    <subcellularLocation>
        <location evidence="1">Nucleus</location>
    </subcellularLocation>
</comment>